<dbReference type="GO" id="GO:0046872">
    <property type="term" value="F:metal ion binding"/>
    <property type="evidence" value="ECO:0007669"/>
    <property type="project" value="UniProtKB-KW"/>
</dbReference>
<dbReference type="AlphaFoldDB" id="G2XWH0"/>
<evidence type="ECO:0000313" key="4">
    <source>
        <dbReference type="EMBL" id="CCD44840.1"/>
    </source>
</evidence>
<dbReference type="STRING" id="999810.G2XWH0"/>
<dbReference type="PANTHER" id="PTHR47990">
    <property type="entry name" value="2-OXOGLUTARATE (2OG) AND FE(II)-DEPENDENT OXYGENASE SUPERFAMILY PROTEIN-RELATED"/>
    <property type="match status" value="1"/>
</dbReference>
<keyword evidence="2" id="KW-0560">Oxidoreductase</keyword>
<evidence type="ECO:0000313" key="5">
    <source>
        <dbReference type="Proteomes" id="UP000008177"/>
    </source>
</evidence>
<proteinExistence type="inferred from homology"/>
<feature type="domain" description="Fe2OG dioxygenase" evidence="3">
    <location>
        <begin position="173"/>
        <end position="279"/>
    </location>
</feature>
<dbReference type="EMBL" id="FQ790272">
    <property type="protein sequence ID" value="CCD44840.1"/>
    <property type="molecule type" value="Genomic_DNA"/>
</dbReference>
<dbReference type="HOGENOM" id="CLU_010119_4_0_1"/>
<dbReference type="Pfam" id="PF03171">
    <property type="entry name" value="2OG-FeII_Oxy"/>
    <property type="match status" value="1"/>
</dbReference>
<dbReference type="InterPro" id="IPR026992">
    <property type="entry name" value="DIOX_N"/>
</dbReference>
<organism evidence="4 5">
    <name type="scientific">Botryotinia fuckeliana (strain T4)</name>
    <name type="common">Noble rot fungus</name>
    <name type="synonym">Botrytis cinerea</name>
    <dbReference type="NCBI Taxonomy" id="999810"/>
    <lineage>
        <taxon>Eukaryota</taxon>
        <taxon>Fungi</taxon>
        <taxon>Dikarya</taxon>
        <taxon>Ascomycota</taxon>
        <taxon>Pezizomycotina</taxon>
        <taxon>Leotiomycetes</taxon>
        <taxon>Helotiales</taxon>
        <taxon>Sclerotiniaceae</taxon>
        <taxon>Botrytis</taxon>
    </lineage>
</organism>
<accession>G2XWH0</accession>
<evidence type="ECO:0000256" key="1">
    <source>
        <dbReference type="ARBA" id="ARBA00008056"/>
    </source>
</evidence>
<dbReference type="OrthoDB" id="288590at2759"/>
<sequence>MAITDPIVVSQSLPTIYLDLLRADNEAESKKLLNACRNYGFFYLDLTSDPELCKLWDEMLLVMKYYFEQSLKIKMQDARGDDNFGYEGMGTEEGPKPKTRDGYESLKISRREFLKGSTDLTSSVRSQSDVFFSFIKDAHNITLMILSRLSTQLSLTGSKRFESYHADPIAGVTSLSTLGMLRYPKHEEGTEPTRVGHNKHTDVGTLTFLLARQWGLQFLSPVTKQWEFLEPRAGHAIINVGDSLRFPSGGELASVVHRVVPLRQRQDVDRYSIAYFLRPNDDVKFSDPNGKAWTAKEWHDFKFNVFKSPSTLDANGKFLTGMMAENDRFVERDTCDALMIAQSDSDVAEGSTRND</sequence>
<keyword evidence="2" id="KW-0408">Iron</keyword>
<keyword evidence="2" id="KW-0479">Metal-binding</keyword>
<dbReference type="SUPFAM" id="SSF51197">
    <property type="entry name" value="Clavaminate synthase-like"/>
    <property type="match status" value="1"/>
</dbReference>
<reference evidence="5" key="1">
    <citation type="journal article" date="2011" name="PLoS Genet.">
        <title>Genomic analysis of the necrotrophic fungal pathogens Sclerotinia sclerotiorum and Botrytis cinerea.</title>
        <authorList>
            <person name="Amselem J."/>
            <person name="Cuomo C.A."/>
            <person name="van Kan J.A."/>
            <person name="Viaud M."/>
            <person name="Benito E.P."/>
            <person name="Couloux A."/>
            <person name="Coutinho P.M."/>
            <person name="de Vries R.P."/>
            <person name="Dyer P.S."/>
            <person name="Fillinger S."/>
            <person name="Fournier E."/>
            <person name="Gout L."/>
            <person name="Hahn M."/>
            <person name="Kohn L."/>
            <person name="Lapalu N."/>
            <person name="Plummer K.M."/>
            <person name="Pradier J.M."/>
            <person name="Quevillon E."/>
            <person name="Sharon A."/>
            <person name="Simon A."/>
            <person name="ten Have A."/>
            <person name="Tudzynski B."/>
            <person name="Tudzynski P."/>
            <person name="Wincker P."/>
            <person name="Andrew M."/>
            <person name="Anthouard V."/>
            <person name="Beever R.E."/>
            <person name="Beffa R."/>
            <person name="Benoit I."/>
            <person name="Bouzid O."/>
            <person name="Brault B."/>
            <person name="Chen Z."/>
            <person name="Choquer M."/>
            <person name="Collemare J."/>
            <person name="Cotton P."/>
            <person name="Danchin E.G."/>
            <person name="Da Silva C."/>
            <person name="Gautier A."/>
            <person name="Giraud C."/>
            <person name="Giraud T."/>
            <person name="Gonzalez C."/>
            <person name="Grossetete S."/>
            <person name="Guldener U."/>
            <person name="Henrissat B."/>
            <person name="Howlett B.J."/>
            <person name="Kodira C."/>
            <person name="Kretschmer M."/>
            <person name="Lappartient A."/>
            <person name="Leroch M."/>
            <person name="Levis C."/>
            <person name="Mauceli E."/>
            <person name="Neuveglise C."/>
            <person name="Oeser B."/>
            <person name="Pearson M."/>
            <person name="Poulain J."/>
            <person name="Poussereau N."/>
            <person name="Quesneville H."/>
            <person name="Rascle C."/>
            <person name="Schumacher J."/>
            <person name="Segurens B."/>
            <person name="Sexton A."/>
            <person name="Silva E."/>
            <person name="Sirven C."/>
            <person name="Soanes D.M."/>
            <person name="Talbot N.J."/>
            <person name="Templeton M."/>
            <person name="Yandava C."/>
            <person name="Yarden O."/>
            <person name="Zeng Q."/>
            <person name="Rollins J.A."/>
            <person name="Lebrun M.H."/>
            <person name="Dickman M."/>
        </authorList>
    </citation>
    <scope>NUCLEOTIDE SEQUENCE [LARGE SCALE GENOMIC DNA]</scope>
    <source>
        <strain evidence="5">T4</strain>
    </source>
</reference>
<dbReference type="GO" id="GO:0016491">
    <property type="term" value="F:oxidoreductase activity"/>
    <property type="evidence" value="ECO:0007669"/>
    <property type="project" value="UniProtKB-KW"/>
</dbReference>
<comment type="similarity">
    <text evidence="1 2">Belongs to the iron/ascorbate-dependent oxidoreductase family.</text>
</comment>
<dbReference type="Proteomes" id="UP000008177">
    <property type="component" value="Unplaced contigs"/>
</dbReference>
<name>G2XWH0_BOTF4</name>
<dbReference type="PROSITE" id="PS51471">
    <property type="entry name" value="FE2OG_OXY"/>
    <property type="match status" value="1"/>
</dbReference>
<evidence type="ECO:0000259" key="3">
    <source>
        <dbReference type="PROSITE" id="PS51471"/>
    </source>
</evidence>
<dbReference type="Gene3D" id="2.60.120.330">
    <property type="entry name" value="B-lactam Antibiotic, Isopenicillin N Synthase, Chain"/>
    <property type="match status" value="1"/>
</dbReference>
<dbReference type="GO" id="GO:0044283">
    <property type="term" value="P:small molecule biosynthetic process"/>
    <property type="evidence" value="ECO:0007669"/>
    <property type="project" value="UniProtKB-ARBA"/>
</dbReference>
<protein>
    <recommendedName>
        <fullName evidence="3">Fe2OG dioxygenase domain-containing protein</fullName>
    </recommendedName>
</protein>
<dbReference type="Pfam" id="PF14226">
    <property type="entry name" value="DIOX_N"/>
    <property type="match status" value="1"/>
</dbReference>
<dbReference type="InterPro" id="IPR027443">
    <property type="entry name" value="IPNS-like_sf"/>
</dbReference>
<dbReference type="InterPro" id="IPR044861">
    <property type="entry name" value="IPNS-like_FE2OG_OXY"/>
</dbReference>
<dbReference type="InterPro" id="IPR050231">
    <property type="entry name" value="Iron_ascorbate_oxido_reductase"/>
</dbReference>
<gene>
    <name evidence="4" type="ORF">BofuT4_P051890.1</name>
</gene>
<dbReference type="eggNOG" id="KOG0143">
    <property type="taxonomic scope" value="Eukaryota"/>
</dbReference>
<evidence type="ECO:0000256" key="2">
    <source>
        <dbReference type="RuleBase" id="RU003682"/>
    </source>
</evidence>
<dbReference type="InParanoid" id="G2XWH0"/>
<dbReference type="InterPro" id="IPR005123">
    <property type="entry name" value="Oxoglu/Fe-dep_dioxygenase_dom"/>
</dbReference>